<dbReference type="Gene3D" id="3.55.50.30">
    <property type="match status" value="1"/>
</dbReference>
<sequence>MTRYRPDPEETLGDPRDIAAGWFARRRSGDLTEADEAALQTWLEAAPAHRRAYDSMRLAWAGAGALRTDPQVLALRERWAGPAARRRSAFGPIAAAVLAAACLATAGGVGWTVWSGPHPLKDQSFQTAVGEQSTVTLPDGSELILGTDSVVRTRADREQRLVYLERGQAYFKVAHDPTRPFVVAAGGKTVTALGTAFEVRLDSGQVKVTLVEGRVRVETPLPPPVHPGDRPAARAAGVSVASAQTVDMSAGSQLVAPPQAEWRVTAANVVVETSWTRGQLIFDDAALATVVEELNRYSDKKIVIDDKAVEKARISGVFRPGQVDSFVRTIEAYRIARADDATAEAVHLRAY</sequence>
<evidence type="ECO:0000256" key="1">
    <source>
        <dbReference type="SAM" id="Phobius"/>
    </source>
</evidence>
<keyword evidence="1" id="KW-0472">Membrane</keyword>
<dbReference type="KEGG" id="cmb:CSW64_17530"/>
<dbReference type="InterPro" id="IPR012373">
    <property type="entry name" value="Ferrdict_sens_TM"/>
</dbReference>
<keyword evidence="5" id="KW-1185">Reference proteome</keyword>
<feature type="domain" description="FecR protein" evidence="2">
    <location>
        <begin position="126"/>
        <end position="216"/>
    </location>
</feature>
<protein>
    <submittedName>
        <fullName evidence="4">Iron dicitrate transport regulator FecR</fullName>
    </submittedName>
</protein>
<dbReference type="Pfam" id="PF04773">
    <property type="entry name" value="FecR"/>
    <property type="match status" value="1"/>
</dbReference>
<evidence type="ECO:0000313" key="5">
    <source>
        <dbReference type="Proteomes" id="UP000228945"/>
    </source>
</evidence>
<evidence type="ECO:0000259" key="2">
    <source>
        <dbReference type="Pfam" id="PF04773"/>
    </source>
</evidence>
<evidence type="ECO:0000259" key="3">
    <source>
        <dbReference type="Pfam" id="PF16220"/>
    </source>
</evidence>
<dbReference type="Pfam" id="PF16220">
    <property type="entry name" value="DUF4880"/>
    <property type="match status" value="1"/>
</dbReference>
<dbReference type="Proteomes" id="UP000228945">
    <property type="component" value="Chromosome"/>
</dbReference>
<dbReference type="Gene3D" id="2.60.120.1440">
    <property type="match status" value="1"/>
</dbReference>
<proteinExistence type="predicted"/>
<feature type="transmembrane region" description="Helical" evidence="1">
    <location>
        <begin position="93"/>
        <end position="114"/>
    </location>
</feature>
<gene>
    <name evidence="4" type="ORF">CSW64_17530</name>
</gene>
<keyword evidence="1" id="KW-0812">Transmembrane</keyword>
<dbReference type="AlphaFoldDB" id="A0A2D2B1C2"/>
<dbReference type="EMBL" id="CP024201">
    <property type="protein sequence ID" value="ATQ44061.1"/>
    <property type="molecule type" value="Genomic_DNA"/>
</dbReference>
<dbReference type="OrthoDB" id="9798846at2"/>
<dbReference type="InterPro" id="IPR032623">
    <property type="entry name" value="FecR_N"/>
</dbReference>
<name>A0A2D2B1C2_9CAUL</name>
<dbReference type="PANTHER" id="PTHR30273">
    <property type="entry name" value="PERIPLASMIC SIGNAL SENSOR AND SIGMA FACTOR ACTIVATOR FECR-RELATED"/>
    <property type="match status" value="1"/>
</dbReference>
<dbReference type="InterPro" id="IPR006860">
    <property type="entry name" value="FecR"/>
</dbReference>
<organism evidence="4 5">
    <name type="scientific">Caulobacter mirabilis</name>
    <dbReference type="NCBI Taxonomy" id="69666"/>
    <lineage>
        <taxon>Bacteria</taxon>
        <taxon>Pseudomonadati</taxon>
        <taxon>Pseudomonadota</taxon>
        <taxon>Alphaproteobacteria</taxon>
        <taxon>Caulobacterales</taxon>
        <taxon>Caulobacteraceae</taxon>
        <taxon>Caulobacter</taxon>
    </lineage>
</organism>
<feature type="domain" description="FecR N-terminal" evidence="3">
    <location>
        <begin position="19"/>
        <end position="56"/>
    </location>
</feature>
<dbReference type="PANTHER" id="PTHR30273:SF2">
    <property type="entry name" value="PROTEIN FECR"/>
    <property type="match status" value="1"/>
</dbReference>
<dbReference type="RefSeq" id="WP_099623309.1">
    <property type="nucleotide sequence ID" value="NZ_CP024201.1"/>
</dbReference>
<accession>A0A2D2B1C2</accession>
<reference evidence="4 5" key="1">
    <citation type="submission" date="2017-10" db="EMBL/GenBank/DDBJ databases">
        <title>Genome sequence of Caulobacter mirabilis FWC38.</title>
        <authorList>
            <person name="Fiebig A."/>
            <person name="Crosson S."/>
        </authorList>
    </citation>
    <scope>NUCLEOTIDE SEQUENCE [LARGE SCALE GENOMIC DNA]</scope>
    <source>
        <strain evidence="4 5">FWC 38</strain>
    </source>
</reference>
<dbReference type="GO" id="GO:0016989">
    <property type="term" value="F:sigma factor antagonist activity"/>
    <property type="evidence" value="ECO:0007669"/>
    <property type="project" value="TreeGrafter"/>
</dbReference>
<keyword evidence="1" id="KW-1133">Transmembrane helix</keyword>
<dbReference type="PIRSF" id="PIRSF018266">
    <property type="entry name" value="FecR"/>
    <property type="match status" value="1"/>
</dbReference>
<evidence type="ECO:0000313" key="4">
    <source>
        <dbReference type="EMBL" id="ATQ44061.1"/>
    </source>
</evidence>